<dbReference type="SUPFAM" id="SSF51197">
    <property type="entry name" value="Clavaminate synthase-like"/>
    <property type="match status" value="1"/>
</dbReference>
<dbReference type="Proteomes" id="UP001500886">
    <property type="component" value="Unassembled WGS sequence"/>
</dbReference>
<dbReference type="PANTHER" id="PTHR10696:SF56">
    <property type="entry name" value="TAUD_TFDA-LIKE DOMAIN-CONTAINING PROTEIN"/>
    <property type="match status" value="1"/>
</dbReference>
<proteinExistence type="predicted"/>
<gene>
    <name evidence="6" type="ORF">GCM10010315_12820</name>
</gene>
<dbReference type="InterPro" id="IPR050411">
    <property type="entry name" value="AlphaKG_dependent_hydroxylases"/>
</dbReference>
<evidence type="ECO:0000256" key="4">
    <source>
        <dbReference type="ARBA" id="ARBA00023194"/>
    </source>
</evidence>
<evidence type="ECO:0000313" key="6">
    <source>
        <dbReference type="EMBL" id="GAA2711302.1"/>
    </source>
</evidence>
<reference evidence="7" key="1">
    <citation type="journal article" date="2019" name="Int. J. Syst. Evol. Microbiol.">
        <title>The Global Catalogue of Microorganisms (GCM) 10K type strain sequencing project: providing services to taxonomists for standard genome sequencing and annotation.</title>
        <authorList>
            <consortium name="The Broad Institute Genomics Platform"/>
            <consortium name="The Broad Institute Genome Sequencing Center for Infectious Disease"/>
            <person name="Wu L."/>
            <person name="Ma J."/>
        </authorList>
    </citation>
    <scope>NUCLEOTIDE SEQUENCE [LARGE SCALE GENOMIC DNA]</scope>
    <source>
        <strain evidence="7">JCM 4542</strain>
    </source>
</reference>
<feature type="domain" description="TauD/TfdA-like" evidence="5">
    <location>
        <begin position="46"/>
        <end position="325"/>
    </location>
</feature>
<evidence type="ECO:0000256" key="3">
    <source>
        <dbReference type="ARBA" id="ARBA00023004"/>
    </source>
</evidence>
<keyword evidence="3" id="KW-0408">Iron</keyword>
<dbReference type="Gene3D" id="3.60.130.10">
    <property type="entry name" value="Clavaminate synthase-like"/>
    <property type="match status" value="1"/>
</dbReference>
<organism evidence="6 7">
    <name type="scientific">Streptomyces luteosporeus</name>
    <dbReference type="NCBI Taxonomy" id="173856"/>
    <lineage>
        <taxon>Bacteria</taxon>
        <taxon>Bacillati</taxon>
        <taxon>Actinomycetota</taxon>
        <taxon>Actinomycetes</taxon>
        <taxon>Kitasatosporales</taxon>
        <taxon>Streptomycetaceae</taxon>
        <taxon>Streptomyces</taxon>
    </lineage>
</organism>
<dbReference type="InterPro" id="IPR003819">
    <property type="entry name" value="TauD/TfdA-like"/>
</dbReference>
<name>A0ABP6G2B3_9ACTN</name>
<evidence type="ECO:0000259" key="5">
    <source>
        <dbReference type="Pfam" id="PF02668"/>
    </source>
</evidence>
<dbReference type="GO" id="GO:0051213">
    <property type="term" value="F:dioxygenase activity"/>
    <property type="evidence" value="ECO:0007669"/>
    <property type="project" value="UniProtKB-KW"/>
</dbReference>
<comment type="cofactor">
    <cofactor evidence="1">
        <name>Fe(2+)</name>
        <dbReference type="ChEBI" id="CHEBI:29033"/>
    </cofactor>
</comment>
<keyword evidence="4" id="KW-0045">Antibiotic biosynthesis</keyword>
<dbReference type="RefSeq" id="WP_344433783.1">
    <property type="nucleotide sequence ID" value="NZ_BAAASL010000004.1"/>
</dbReference>
<accession>A0ABP6G2B3</accession>
<keyword evidence="2" id="KW-0560">Oxidoreductase</keyword>
<sequence>MTTTIRTDFDLDQSFTDASVELLEHHGTRLVRVSPRHGGDHRAWFTANAAALRSAMYRHAAVMVKGSGLAEQAELAQIAEEVGGRTLEYNERSTPRSRVTGKVYTSTEYPADQSIPQHNESAYSNNWPHNVFFFCALAAATGGETPVADSAAVLERLPADLVARFEDKGILYTRTYRTGMGLSWQEGFQTDDKAQVESYCAAQGIETAWDGDLLRTRQRRPATAVHPVTGRKVWFNQAHLFHVGALPEAVREGLLEICGEDGLPRNAYLGDGTPITQDELAAIQGVYAETTLAEPWDTGDVLMIDNILTSHGRRPFTGERKVLVAMTRREA</sequence>
<keyword evidence="6" id="KW-0223">Dioxygenase</keyword>
<comment type="caution">
    <text evidence="6">The sequence shown here is derived from an EMBL/GenBank/DDBJ whole genome shotgun (WGS) entry which is preliminary data.</text>
</comment>
<protein>
    <submittedName>
        <fullName evidence="6">TauD/TfdA family dioxygenase</fullName>
    </submittedName>
</protein>
<dbReference type="Pfam" id="PF02668">
    <property type="entry name" value="TauD"/>
    <property type="match status" value="1"/>
</dbReference>
<keyword evidence="7" id="KW-1185">Reference proteome</keyword>
<dbReference type="PANTHER" id="PTHR10696">
    <property type="entry name" value="GAMMA-BUTYROBETAINE HYDROXYLASE-RELATED"/>
    <property type="match status" value="1"/>
</dbReference>
<dbReference type="InterPro" id="IPR042098">
    <property type="entry name" value="TauD-like_sf"/>
</dbReference>
<dbReference type="EMBL" id="BAAASL010000004">
    <property type="protein sequence ID" value="GAA2711302.1"/>
    <property type="molecule type" value="Genomic_DNA"/>
</dbReference>
<evidence type="ECO:0000256" key="1">
    <source>
        <dbReference type="ARBA" id="ARBA00001954"/>
    </source>
</evidence>
<evidence type="ECO:0000256" key="2">
    <source>
        <dbReference type="ARBA" id="ARBA00023002"/>
    </source>
</evidence>
<evidence type="ECO:0000313" key="7">
    <source>
        <dbReference type="Proteomes" id="UP001500886"/>
    </source>
</evidence>